<feature type="domain" description="Kazal-like" evidence="6">
    <location>
        <begin position="77"/>
        <end position="132"/>
    </location>
</feature>
<dbReference type="InterPro" id="IPR036058">
    <property type="entry name" value="Kazal_dom_sf"/>
</dbReference>
<proteinExistence type="predicted"/>
<dbReference type="Gene3D" id="3.30.60.30">
    <property type="match status" value="2"/>
</dbReference>
<keyword evidence="8" id="KW-1185">Reference proteome</keyword>
<dbReference type="AlphaFoldDB" id="A0A3N0ZAT2"/>
<evidence type="ECO:0000313" key="7">
    <source>
        <dbReference type="EMBL" id="ROL55540.1"/>
    </source>
</evidence>
<reference evidence="7 8" key="1">
    <citation type="submission" date="2018-10" db="EMBL/GenBank/DDBJ databases">
        <title>Genome assembly for a Yunnan-Guizhou Plateau 3E fish, Anabarilius grahami (Regan), and its evolutionary and genetic applications.</title>
        <authorList>
            <person name="Jiang W."/>
        </authorList>
    </citation>
    <scope>NUCLEOTIDE SEQUENCE [LARGE SCALE GENOMIC DNA]</scope>
    <source>
        <strain evidence="7">AG-KIZ</strain>
        <tissue evidence="7">Muscle</tissue>
    </source>
</reference>
<dbReference type="EMBL" id="RJVU01000233">
    <property type="protein sequence ID" value="ROL55540.1"/>
    <property type="molecule type" value="Genomic_DNA"/>
</dbReference>
<dbReference type="PRINTS" id="PR00290">
    <property type="entry name" value="KAZALINHBTR"/>
</dbReference>
<sequence length="136" mass="14765">MINLNPCFSFLTQTVAVSDGARAPNCELYPSDACPKIYKPKCGSDGKTYGNECELCAAIRESGTEISIMKEGRCDDDRQPYCKHNPSGACPLIYKPVCGSNGKTYGNECSLCVAIEKSGTEIFKVKDGECDEDLLE</sequence>
<keyword evidence="2" id="KW-0964">Secreted</keyword>
<evidence type="ECO:0000256" key="4">
    <source>
        <dbReference type="ARBA" id="ARBA00022900"/>
    </source>
</evidence>
<organism evidence="7 8">
    <name type="scientific">Anabarilius grahami</name>
    <name type="common">Kanglang fish</name>
    <name type="synonym">Barilius grahami</name>
    <dbReference type="NCBI Taxonomy" id="495550"/>
    <lineage>
        <taxon>Eukaryota</taxon>
        <taxon>Metazoa</taxon>
        <taxon>Chordata</taxon>
        <taxon>Craniata</taxon>
        <taxon>Vertebrata</taxon>
        <taxon>Euteleostomi</taxon>
        <taxon>Actinopterygii</taxon>
        <taxon>Neopterygii</taxon>
        <taxon>Teleostei</taxon>
        <taxon>Ostariophysi</taxon>
        <taxon>Cypriniformes</taxon>
        <taxon>Xenocyprididae</taxon>
        <taxon>Xenocypridinae</taxon>
        <taxon>Xenocypridinae incertae sedis</taxon>
        <taxon>Anabarilius</taxon>
    </lineage>
</organism>
<feature type="domain" description="Kazal-like" evidence="6">
    <location>
        <begin position="20"/>
        <end position="76"/>
    </location>
</feature>
<dbReference type="GO" id="GO:0005576">
    <property type="term" value="C:extracellular region"/>
    <property type="evidence" value="ECO:0007669"/>
    <property type="project" value="UniProtKB-SubCell"/>
</dbReference>
<comment type="subcellular location">
    <subcellularLocation>
        <location evidence="1">Secreted</location>
    </subcellularLocation>
</comment>
<dbReference type="InterPro" id="IPR051597">
    <property type="entry name" value="Bifunctional_prot_inhibitor"/>
</dbReference>
<dbReference type="FunFam" id="3.30.60.30:FF:000037">
    <property type="entry name" value="Ovomucoid"/>
    <property type="match status" value="1"/>
</dbReference>
<dbReference type="GO" id="GO:0004867">
    <property type="term" value="F:serine-type endopeptidase inhibitor activity"/>
    <property type="evidence" value="ECO:0007669"/>
    <property type="project" value="UniProtKB-KW"/>
</dbReference>
<evidence type="ECO:0000256" key="2">
    <source>
        <dbReference type="ARBA" id="ARBA00022525"/>
    </source>
</evidence>
<dbReference type="InterPro" id="IPR002350">
    <property type="entry name" value="Kazal_dom"/>
</dbReference>
<evidence type="ECO:0000313" key="8">
    <source>
        <dbReference type="Proteomes" id="UP000281406"/>
    </source>
</evidence>
<dbReference type="PANTHER" id="PTHR47729">
    <property type="entry name" value="SERINE PEPTIDASE INHIBITOR, KAZAL TYPE 2, TANDEM DUPLICATE 1-RELATED"/>
    <property type="match status" value="1"/>
</dbReference>
<evidence type="ECO:0000256" key="5">
    <source>
        <dbReference type="ARBA" id="ARBA00023157"/>
    </source>
</evidence>
<dbReference type="OrthoDB" id="126772at2759"/>
<dbReference type="Pfam" id="PF00050">
    <property type="entry name" value="Kazal_1"/>
    <property type="match status" value="2"/>
</dbReference>
<gene>
    <name evidence="7" type="ORF">DPX16_8388</name>
</gene>
<dbReference type="SMART" id="SM00280">
    <property type="entry name" value="KAZAL"/>
    <property type="match status" value="2"/>
</dbReference>
<evidence type="ECO:0000256" key="1">
    <source>
        <dbReference type="ARBA" id="ARBA00004613"/>
    </source>
</evidence>
<dbReference type="PANTHER" id="PTHR47729:SF1">
    <property type="entry name" value="OVOMUCOID-LIKE-RELATED"/>
    <property type="match status" value="1"/>
</dbReference>
<keyword evidence="5" id="KW-1015">Disulfide bond</keyword>
<keyword evidence="3" id="KW-0646">Protease inhibitor</keyword>
<dbReference type="SUPFAM" id="SSF100895">
    <property type="entry name" value="Kazal-type serine protease inhibitors"/>
    <property type="match status" value="2"/>
</dbReference>
<dbReference type="InterPro" id="IPR001239">
    <property type="entry name" value="Prot_inh_Kazal-m"/>
</dbReference>
<dbReference type="PROSITE" id="PS51465">
    <property type="entry name" value="KAZAL_2"/>
    <property type="match status" value="2"/>
</dbReference>
<protein>
    <submittedName>
        <fullName evidence="7">Double-headed protease inhibitor, submandibular gland</fullName>
    </submittedName>
</protein>
<name>A0A3N0ZAT2_ANAGA</name>
<comment type="caution">
    <text evidence="7">The sequence shown here is derived from an EMBL/GenBank/DDBJ whole genome shotgun (WGS) entry which is preliminary data.</text>
</comment>
<evidence type="ECO:0000256" key="3">
    <source>
        <dbReference type="ARBA" id="ARBA00022690"/>
    </source>
</evidence>
<dbReference type="Proteomes" id="UP000281406">
    <property type="component" value="Unassembled WGS sequence"/>
</dbReference>
<dbReference type="PROSITE" id="PS00282">
    <property type="entry name" value="KAZAL_1"/>
    <property type="match status" value="2"/>
</dbReference>
<accession>A0A3N0ZAT2</accession>
<keyword evidence="4" id="KW-0722">Serine protease inhibitor</keyword>
<evidence type="ECO:0000259" key="6">
    <source>
        <dbReference type="PROSITE" id="PS51465"/>
    </source>
</evidence>